<dbReference type="RefSeq" id="WP_125137849.1">
    <property type="nucleotide sequence ID" value="NZ_LR130778.1"/>
</dbReference>
<gene>
    <name evidence="6" type="ORF">PATL70BA_2856</name>
</gene>
<evidence type="ECO:0000313" key="6">
    <source>
        <dbReference type="EMBL" id="VDN48763.1"/>
    </source>
</evidence>
<dbReference type="InterPro" id="IPR007492">
    <property type="entry name" value="LytTR_DNA-bd_dom"/>
</dbReference>
<organism evidence="6 7">
    <name type="scientific">Petrocella atlantisensis</name>
    <dbReference type="NCBI Taxonomy" id="2173034"/>
    <lineage>
        <taxon>Bacteria</taxon>
        <taxon>Bacillati</taxon>
        <taxon>Bacillota</taxon>
        <taxon>Clostridia</taxon>
        <taxon>Lachnospirales</taxon>
        <taxon>Vallitaleaceae</taxon>
        <taxon>Petrocella</taxon>
    </lineage>
</organism>
<dbReference type="PANTHER" id="PTHR37299:SF1">
    <property type="entry name" value="STAGE 0 SPORULATION PROTEIN A HOMOLOG"/>
    <property type="match status" value="1"/>
</dbReference>
<keyword evidence="3" id="KW-0597">Phosphoprotein</keyword>
<dbReference type="InterPro" id="IPR046947">
    <property type="entry name" value="LytR-like"/>
</dbReference>
<dbReference type="Pfam" id="PF00072">
    <property type="entry name" value="Response_reg"/>
    <property type="match status" value="1"/>
</dbReference>
<dbReference type="InterPro" id="IPR011006">
    <property type="entry name" value="CheY-like_superfamily"/>
</dbReference>
<feature type="modified residue" description="4-aspartylphosphate" evidence="3">
    <location>
        <position position="53"/>
    </location>
</feature>
<dbReference type="GO" id="GO:0003677">
    <property type="term" value="F:DNA binding"/>
    <property type="evidence" value="ECO:0007669"/>
    <property type="project" value="InterPro"/>
</dbReference>
<reference evidence="6 7" key="1">
    <citation type="submission" date="2018-09" db="EMBL/GenBank/DDBJ databases">
        <authorList>
            <person name="Postec A."/>
        </authorList>
    </citation>
    <scope>NUCLEOTIDE SEQUENCE [LARGE SCALE GENOMIC DNA]</scope>
    <source>
        <strain evidence="6">70B-A</strain>
    </source>
</reference>
<evidence type="ECO:0000256" key="1">
    <source>
        <dbReference type="ARBA" id="ARBA00018672"/>
    </source>
</evidence>
<comment type="function">
    <text evidence="2">May play the central regulatory role in sporulation. It may be an element of the effector pathway responsible for the activation of sporulation genes in response to nutritional stress. Spo0A may act in concert with spo0H (a sigma factor) to control the expression of some genes that are critical to the sporulation process.</text>
</comment>
<dbReference type="SMART" id="SM00850">
    <property type="entry name" value="LytTR"/>
    <property type="match status" value="1"/>
</dbReference>
<dbReference type="PROSITE" id="PS50930">
    <property type="entry name" value="HTH_LYTTR"/>
    <property type="match status" value="1"/>
</dbReference>
<dbReference type="OrthoDB" id="9809318at2"/>
<dbReference type="Gene3D" id="2.40.50.1020">
    <property type="entry name" value="LytTr DNA-binding domain"/>
    <property type="match status" value="1"/>
</dbReference>
<dbReference type="GO" id="GO:0000156">
    <property type="term" value="F:phosphorelay response regulator activity"/>
    <property type="evidence" value="ECO:0007669"/>
    <property type="project" value="InterPro"/>
</dbReference>
<dbReference type="Pfam" id="PF04397">
    <property type="entry name" value="LytTR"/>
    <property type="match status" value="1"/>
</dbReference>
<dbReference type="PROSITE" id="PS50110">
    <property type="entry name" value="RESPONSE_REGULATORY"/>
    <property type="match status" value="1"/>
</dbReference>
<dbReference type="SUPFAM" id="SSF52172">
    <property type="entry name" value="CheY-like"/>
    <property type="match status" value="1"/>
</dbReference>
<dbReference type="EMBL" id="LR130778">
    <property type="protein sequence ID" value="VDN48763.1"/>
    <property type="molecule type" value="Genomic_DNA"/>
</dbReference>
<dbReference type="Gene3D" id="3.40.50.2300">
    <property type="match status" value="1"/>
</dbReference>
<dbReference type="InterPro" id="IPR001789">
    <property type="entry name" value="Sig_transdc_resp-reg_receiver"/>
</dbReference>
<dbReference type="CDD" id="cd00156">
    <property type="entry name" value="REC"/>
    <property type="match status" value="1"/>
</dbReference>
<evidence type="ECO:0000259" key="5">
    <source>
        <dbReference type="PROSITE" id="PS50930"/>
    </source>
</evidence>
<keyword evidence="7" id="KW-1185">Reference proteome</keyword>
<accession>A0A3P7PFD7</accession>
<dbReference type="PANTHER" id="PTHR37299">
    <property type="entry name" value="TRANSCRIPTIONAL REGULATOR-RELATED"/>
    <property type="match status" value="1"/>
</dbReference>
<evidence type="ECO:0000313" key="7">
    <source>
        <dbReference type="Proteomes" id="UP000279029"/>
    </source>
</evidence>
<dbReference type="KEGG" id="cbar:PATL70BA_2856"/>
<feature type="domain" description="HTH LytTR-type" evidence="5">
    <location>
        <begin position="135"/>
        <end position="200"/>
    </location>
</feature>
<dbReference type="AlphaFoldDB" id="A0A3P7PFD7"/>
<feature type="domain" description="Response regulatory" evidence="4">
    <location>
        <begin position="2"/>
        <end position="122"/>
    </location>
</feature>
<protein>
    <recommendedName>
        <fullName evidence="1">Stage 0 sporulation protein A homolog</fullName>
    </recommendedName>
</protein>
<evidence type="ECO:0000259" key="4">
    <source>
        <dbReference type="PROSITE" id="PS50110"/>
    </source>
</evidence>
<proteinExistence type="predicted"/>
<dbReference type="Proteomes" id="UP000279029">
    <property type="component" value="Chromosome"/>
</dbReference>
<name>A0A3P7PFD7_9FIRM</name>
<evidence type="ECO:0000256" key="3">
    <source>
        <dbReference type="PROSITE-ProRule" id="PRU00169"/>
    </source>
</evidence>
<sequence length="238" mass="28170">MTLLILEDEPEISEQIKEAVSIKKLFDQVLEATTIKEALNMSKKNEVSIFIVDLLLPDGNGYGFIEAIRKLPQYELTWVVIVTGVKEPTENILDAYNNSKCNRYIRKPFSMNYLTDMLEELMYKKVIVQDQLTKLKIRRKSRDYFFDHNEIVYIETVDKVAYIYTKNDRHPIGRVTLSELEEQLPKEQFIRVHRSYIVNLLFIDYVNKNNSQSMIKIKHYDNMIPIGRTYKENYNLLL</sequence>
<dbReference type="SMART" id="SM00448">
    <property type="entry name" value="REC"/>
    <property type="match status" value="1"/>
</dbReference>
<evidence type="ECO:0000256" key="2">
    <source>
        <dbReference type="ARBA" id="ARBA00024867"/>
    </source>
</evidence>